<comment type="caution">
    <text evidence="2">The sequence shown here is derived from an EMBL/GenBank/DDBJ whole genome shotgun (WGS) entry which is preliminary data.</text>
</comment>
<dbReference type="EMBL" id="BAAAVI010000106">
    <property type="protein sequence ID" value="GAA2910825.1"/>
    <property type="molecule type" value="Genomic_DNA"/>
</dbReference>
<feature type="compositionally biased region" description="Gly residues" evidence="1">
    <location>
        <begin position="100"/>
        <end position="110"/>
    </location>
</feature>
<sequence length="149" mass="15605">MNTADILDDPAPPYSSYQTPVHSAPPAASYEVSSGWATIDDDVITGPSPAVSTPTGPSRTVSPSYDRPGDPRPVTGGGYGYEPRQATPASPVAWPEPGAPRGGDGTGWTGPGERYGTTPEKTAATGEGPRPGSRGRRRAEEPDYPDYYR</sequence>
<feature type="region of interest" description="Disordered" evidence="1">
    <location>
        <begin position="1"/>
        <end position="149"/>
    </location>
</feature>
<protein>
    <submittedName>
        <fullName evidence="2">Uncharacterized protein</fullName>
    </submittedName>
</protein>
<evidence type="ECO:0000313" key="3">
    <source>
        <dbReference type="Proteomes" id="UP001500831"/>
    </source>
</evidence>
<organism evidence="2 3">
    <name type="scientific">Streptosporangium fragile</name>
    <dbReference type="NCBI Taxonomy" id="46186"/>
    <lineage>
        <taxon>Bacteria</taxon>
        <taxon>Bacillati</taxon>
        <taxon>Actinomycetota</taxon>
        <taxon>Actinomycetes</taxon>
        <taxon>Streptosporangiales</taxon>
        <taxon>Streptosporangiaceae</taxon>
        <taxon>Streptosporangium</taxon>
    </lineage>
</organism>
<evidence type="ECO:0000313" key="2">
    <source>
        <dbReference type="EMBL" id="GAA2910825.1"/>
    </source>
</evidence>
<accession>A0ABN3WE62</accession>
<keyword evidence="3" id="KW-1185">Reference proteome</keyword>
<name>A0ABN3WE62_9ACTN</name>
<feature type="compositionally biased region" description="Basic and acidic residues" evidence="1">
    <location>
        <begin position="138"/>
        <end position="149"/>
    </location>
</feature>
<gene>
    <name evidence="2" type="ORF">GCM10010517_77350</name>
</gene>
<reference evidence="2 3" key="1">
    <citation type="journal article" date="2019" name="Int. J. Syst. Evol. Microbiol.">
        <title>The Global Catalogue of Microorganisms (GCM) 10K type strain sequencing project: providing services to taxonomists for standard genome sequencing and annotation.</title>
        <authorList>
            <consortium name="The Broad Institute Genomics Platform"/>
            <consortium name="The Broad Institute Genome Sequencing Center for Infectious Disease"/>
            <person name="Wu L."/>
            <person name="Ma J."/>
        </authorList>
    </citation>
    <scope>NUCLEOTIDE SEQUENCE [LARGE SCALE GENOMIC DNA]</scope>
    <source>
        <strain evidence="2 3">JCM 6242</strain>
    </source>
</reference>
<dbReference type="Proteomes" id="UP001500831">
    <property type="component" value="Unassembled WGS sequence"/>
</dbReference>
<feature type="compositionally biased region" description="Polar residues" evidence="1">
    <location>
        <begin position="50"/>
        <end position="63"/>
    </location>
</feature>
<proteinExistence type="predicted"/>
<evidence type="ECO:0000256" key="1">
    <source>
        <dbReference type="SAM" id="MobiDB-lite"/>
    </source>
</evidence>